<dbReference type="EMBL" id="ON746465">
    <property type="protein sequence ID" value="UYL95490.1"/>
    <property type="molecule type" value="Genomic_RNA"/>
</dbReference>
<evidence type="ECO:0000256" key="4">
    <source>
        <dbReference type="ARBA" id="ARBA00022953"/>
    </source>
</evidence>
<keyword evidence="3" id="KW-0548">Nucleotidyltransferase</keyword>
<protein>
    <submittedName>
        <fullName evidence="6">RNA-dependent RNA polymerase</fullName>
    </submittedName>
</protein>
<organism evidence="6">
    <name type="scientific">Zhangzhou Parti tick virus 1</name>
    <dbReference type="NCBI Taxonomy" id="2972267"/>
    <lineage>
        <taxon>Viruses</taxon>
        <taxon>Riboviria</taxon>
        <taxon>Orthornavirae</taxon>
        <taxon>Pisuviricota</taxon>
        <taxon>Duplopiviricetes</taxon>
        <taxon>Durnavirales</taxon>
        <taxon>Partitiviridae</taxon>
    </lineage>
</organism>
<dbReference type="GO" id="GO:0003968">
    <property type="term" value="F:RNA-directed RNA polymerase activity"/>
    <property type="evidence" value="ECO:0007669"/>
    <property type="project" value="UniProtKB-KW"/>
</dbReference>
<evidence type="ECO:0000313" key="6">
    <source>
        <dbReference type="EMBL" id="UYL95490.1"/>
    </source>
</evidence>
<dbReference type="Pfam" id="PF00680">
    <property type="entry name" value="RdRP_1"/>
    <property type="match status" value="1"/>
</dbReference>
<keyword evidence="1 6" id="KW-0696">RNA-directed RNA polymerase</keyword>
<reference evidence="6" key="1">
    <citation type="submission" date="2022-05" db="EMBL/GenBank/DDBJ databases">
        <authorList>
            <person name="Cao W."/>
            <person name="Jia N."/>
            <person name="Lam T.T.-Y."/>
            <person name="Ni X."/>
            <person name="Liu J."/>
        </authorList>
    </citation>
    <scope>NUCLEOTIDE SEQUENCE</scope>
    <source>
        <strain evidence="6">TIGMIC 1</strain>
    </source>
</reference>
<dbReference type="InterPro" id="IPR001205">
    <property type="entry name" value="RNA-dir_pol_C"/>
</dbReference>
<keyword evidence="2" id="KW-0808">Transferase</keyword>
<evidence type="ECO:0000256" key="1">
    <source>
        <dbReference type="ARBA" id="ARBA00022484"/>
    </source>
</evidence>
<evidence type="ECO:0000256" key="3">
    <source>
        <dbReference type="ARBA" id="ARBA00022695"/>
    </source>
</evidence>
<sequence length="707" mass="83065">MVFSSVRNYLSEFRNTQLKEWKLFQKFGVTAPDLNSSHPDEDLRRLLARDRYLPRESDLTSEYQQHYRDTYYGFLESDHMKSQPYEFYMEVPLSSLPPDRLPAPGITILPYKYHPQQVVTATDIVPETGFKIHPLLDYLLDRKYVEYRHYINKYCRPLGTTDATFSDFNREQQSYPKLSETLIDRIVLIATKLLNAQPFLPLHYVDTFFAKMPLSTGVSYFYRHSYELKTHAAFSHDPLYRSKQTSKGYMLNAFTEWARTVVHRIKEYALPFSPENLSPQQITDQLKTFFLEHATLLYTRNHISERDGTLKQRPVYAMDTLFLHLECMITFPLHIMARSMKSAIMYSLETIRGGCAYMDAHAKGFTSFLCIDWSSFDQRMPWIIVDTFFTHFLPALLVISHGYQPTAEYLSYPGLTPDLMFKRIFNIICFLRLWYYNCVFVTADGYAFVRQFAGITSGMLNTQYLDSYCNLFLMLHALFHFGCTEEEIYQLSVFVMGDDNVMLTHWCEDRLYAFMNFFEQHALSHFGMVISTKKSVFTVLRSRIEMLGYRIMFGSPKRDIGKLVAQLCYPEHGPLDKYMSARAVGIAWAAAGMDPMFHEFCFDVYCTFLPYADKDYSSDMSKVLKHLPGFFKILDDPSEFVNPERFPSIEEVRHRYQHWQGELDPHKKWSPAHFVNMPEDVPENFVTMKEHMFEHNLCFPDVPRLFI</sequence>
<accession>A0A9E7V272</accession>
<proteinExistence type="predicted"/>
<dbReference type="InterPro" id="IPR043502">
    <property type="entry name" value="DNA/RNA_pol_sf"/>
</dbReference>
<evidence type="ECO:0000259" key="5">
    <source>
        <dbReference type="Pfam" id="PF00680"/>
    </source>
</evidence>
<feature type="domain" description="RNA-directed RNA polymerase C-terminal" evidence="5">
    <location>
        <begin position="334"/>
        <end position="542"/>
    </location>
</feature>
<evidence type="ECO:0000256" key="2">
    <source>
        <dbReference type="ARBA" id="ARBA00022679"/>
    </source>
</evidence>
<keyword evidence="4" id="KW-0693">Viral RNA replication</keyword>
<dbReference type="GO" id="GO:0003723">
    <property type="term" value="F:RNA binding"/>
    <property type="evidence" value="ECO:0007669"/>
    <property type="project" value="InterPro"/>
</dbReference>
<name>A0A9E7V272_9VIRU</name>
<dbReference type="SUPFAM" id="SSF56672">
    <property type="entry name" value="DNA/RNA polymerases"/>
    <property type="match status" value="1"/>
</dbReference>
<dbReference type="GO" id="GO:0006351">
    <property type="term" value="P:DNA-templated transcription"/>
    <property type="evidence" value="ECO:0007669"/>
    <property type="project" value="InterPro"/>
</dbReference>